<protein>
    <submittedName>
        <fullName evidence="2">Uncharacterized protein</fullName>
    </submittedName>
</protein>
<gene>
    <name evidence="2" type="ORF">C1SCF055_LOCUS18</name>
</gene>
<dbReference type="Proteomes" id="UP001152797">
    <property type="component" value="Unassembled WGS sequence"/>
</dbReference>
<comment type="caution">
    <text evidence="2">The sequence shown here is derived from an EMBL/GenBank/DDBJ whole genome shotgun (WGS) entry which is preliminary data.</text>
</comment>
<dbReference type="EMBL" id="CAMXCT010000001">
    <property type="protein sequence ID" value="CAI3971428.1"/>
    <property type="molecule type" value="Genomic_DNA"/>
</dbReference>
<evidence type="ECO:0000313" key="3">
    <source>
        <dbReference type="EMBL" id="CAL1124803.1"/>
    </source>
</evidence>
<accession>A0A9P1BDJ9</accession>
<reference evidence="3" key="2">
    <citation type="submission" date="2024-04" db="EMBL/GenBank/DDBJ databases">
        <authorList>
            <person name="Chen Y."/>
            <person name="Shah S."/>
            <person name="Dougan E. K."/>
            <person name="Thang M."/>
            <person name="Chan C."/>
        </authorList>
    </citation>
    <scope>NUCLEOTIDE SEQUENCE [LARGE SCALE GENOMIC DNA]</scope>
</reference>
<feature type="signal peptide" evidence="1">
    <location>
        <begin position="1"/>
        <end position="16"/>
    </location>
</feature>
<sequence length="245" mass="26827">MLRPCVLLCVLTVIFALQLSGCGPRLSDAELGEKLDRLPRVEGADEPYPLPGIDEAAEAARGGEKMIPTGPASGQTVNHMRNLIFVAALAVAGVATALQCSEARAGWPYTGCYGGFGEYSIYSTESIPFYWRYSPVYYSMPVPRSYGYSPYAYPPGVQTPEVIIEPEMTMNPYVPRNDSSAEPTSKVTSRVKRIQNPFVTTSTKEVVAEESNDDSTDQLSMVLENWKKLSPEARAQIVELLKSAE</sequence>
<organism evidence="2">
    <name type="scientific">Cladocopium goreaui</name>
    <dbReference type="NCBI Taxonomy" id="2562237"/>
    <lineage>
        <taxon>Eukaryota</taxon>
        <taxon>Sar</taxon>
        <taxon>Alveolata</taxon>
        <taxon>Dinophyceae</taxon>
        <taxon>Suessiales</taxon>
        <taxon>Symbiodiniaceae</taxon>
        <taxon>Cladocopium</taxon>
    </lineage>
</organism>
<keyword evidence="4" id="KW-1185">Reference proteome</keyword>
<proteinExistence type="predicted"/>
<dbReference type="AlphaFoldDB" id="A0A9P1BDJ9"/>
<reference evidence="2" key="1">
    <citation type="submission" date="2022-10" db="EMBL/GenBank/DDBJ databases">
        <authorList>
            <person name="Chen Y."/>
            <person name="Dougan E. K."/>
            <person name="Chan C."/>
            <person name="Rhodes N."/>
            <person name="Thang M."/>
        </authorList>
    </citation>
    <scope>NUCLEOTIDE SEQUENCE</scope>
</reference>
<keyword evidence="1" id="KW-0732">Signal</keyword>
<dbReference type="EMBL" id="CAMXCT020000001">
    <property type="protein sequence ID" value="CAL1124803.1"/>
    <property type="molecule type" value="Genomic_DNA"/>
</dbReference>
<evidence type="ECO:0000256" key="1">
    <source>
        <dbReference type="SAM" id="SignalP"/>
    </source>
</evidence>
<feature type="chain" id="PRO_5043269360" evidence="1">
    <location>
        <begin position="17"/>
        <end position="245"/>
    </location>
</feature>
<evidence type="ECO:0000313" key="4">
    <source>
        <dbReference type="Proteomes" id="UP001152797"/>
    </source>
</evidence>
<evidence type="ECO:0000313" key="2">
    <source>
        <dbReference type="EMBL" id="CAI3971428.1"/>
    </source>
</evidence>
<dbReference type="EMBL" id="CAMXCT030000001">
    <property type="protein sequence ID" value="CAL4758740.1"/>
    <property type="molecule type" value="Genomic_DNA"/>
</dbReference>
<name>A0A9P1BDJ9_9DINO</name>